<reference evidence="1" key="1">
    <citation type="submission" date="2021-07" db="EMBL/GenBank/DDBJ databases">
        <authorList>
            <person name="Durling M."/>
        </authorList>
    </citation>
    <scope>NUCLEOTIDE SEQUENCE</scope>
</reference>
<dbReference type="PANTHER" id="PTHR45588:SF1">
    <property type="entry name" value="WW DOMAIN-CONTAINING PROTEIN"/>
    <property type="match status" value="1"/>
</dbReference>
<dbReference type="Proteomes" id="UP000701801">
    <property type="component" value="Unassembled WGS sequence"/>
</dbReference>
<name>A0A9N9LR98_9HELO</name>
<dbReference type="SUPFAM" id="SSF48452">
    <property type="entry name" value="TPR-like"/>
    <property type="match status" value="3"/>
</dbReference>
<evidence type="ECO:0000313" key="1">
    <source>
        <dbReference type="EMBL" id="CAG8979849.1"/>
    </source>
</evidence>
<organism evidence="1 2">
    <name type="scientific">Hymenoscyphus albidus</name>
    <dbReference type="NCBI Taxonomy" id="595503"/>
    <lineage>
        <taxon>Eukaryota</taxon>
        <taxon>Fungi</taxon>
        <taxon>Dikarya</taxon>
        <taxon>Ascomycota</taxon>
        <taxon>Pezizomycotina</taxon>
        <taxon>Leotiomycetes</taxon>
        <taxon>Helotiales</taxon>
        <taxon>Helotiaceae</taxon>
        <taxon>Hymenoscyphus</taxon>
    </lineage>
</organism>
<evidence type="ECO:0000313" key="2">
    <source>
        <dbReference type="Proteomes" id="UP000701801"/>
    </source>
</evidence>
<dbReference type="InterPro" id="IPR011990">
    <property type="entry name" value="TPR-like_helical_dom_sf"/>
</dbReference>
<dbReference type="Gene3D" id="1.25.40.10">
    <property type="entry name" value="Tetratricopeptide repeat domain"/>
    <property type="match status" value="2"/>
</dbReference>
<comment type="caution">
    <text evidence="1">The sequence shown here is derived from an EMBL/GenBank/DDBJ whole genome shotgun (WGS) entry which is preliminary data.</text>
</comment>
<dbReference type="AlphaFoldDB" id="A0A9N9LR98"/>
<dbReference type="EMBL" id="CAJVRM010000340">
    <property type="protein sequence ID" value="CAG8979849.1"/>
    <property type="molecule type" value="Genomic_DNA"/>
</dbReference>
<sequence>MNPQGDSAQAPPATDDYYDLGTYQRIISTLSRDAQIWFNRGLIWGYGFNHEEAVTCFRNVTLKDPTCAMAFWGMAYALGPNYNKPWDFFRGDQLDALLSQARWAIDKAKENSPSASPVERAIIGTLDHKYPPHSRQLGREFSIWNQEYADAMESVYKNFPDDLDVVTLYAESLMNLTPWELWEVRTGQPAPKARTLDAKRVLERALNQNGAFEHPGILHLYIHLMEMSGTPEAALPASDHLGDLVPEAGHLRHMPSHIYVLCGQYKKAIDANSAAIIADEKFRDRNGPYNFYTLYRSHDYHFRIYSAMFAGQSRVAIDTAGQLETCIIELLTREPGRADMLEAFLSSRVHVLIRFGRWQEILDLKIPTDQELYCMSTAMTYYGKGVALAATGRVPEAMKQQELFNLAAKKVGPSRTLFNNKCSDILVIAGAMLNGELEYRRGNFDIAFEYLRKSISLDDALPYEEPWGWMQPTRHAYGALLLEQGRNEEAAAVYSADLGIDDTLPRTFRHAKNVWSLHGYHESLLKLGRTAKAKAIQPELSKALDLADVPIKSSCFCRL</sequence>
<protein>
    <recommendedName>
        <fullName evidence="3">TPR domain protein</fullName>
    </recommendedName>
</protein>
<dbReference type="InterPro" id="IPR019734">
    <property type="entry name" value="TPR_rpt"/>
</dbReference>
<keyword evidence="2" id="KW-1185">Reference proteome</keyword>
<evidence type="ECO:0008006" key="3">
    <source>
        <dbReference type="Google" id="ProtNLM"/>
    </source>
</evidence>
<gene>
    <name evidence="1" type="ORF">HYALB_00002621</name>
</gene>
<accession>A0A9N9LR98</accession>
<dbReference type="OrthoDB" id="414774at2759"/>
<proteinExistence type="predicted"/>
<dbReference type="SMART" id="SM00028">
    <property type="entry name" value="TPR"/>
    <property type="match status" value="2"/>
</dbReference>
<dbReference type="PANTHER" id="PTHR45588">
    <property type="entry name" value="TPR DOMAIN-CONTAINING PROTEIN"/>
    <property type="match status" value="1"/>
</dbReference>